<dbReference type="Gene3D" id="2.40.128.270">
    <property type="match status" value="1"/>
</dbReference>
<dbReference type="PANTHER" id="PTHR35535">
    <property type="entry name" value="HEAT SHOCK PROTEIN HSLJ"/>
    <property type="match status" value="1"/>
</dbReference>
<keyword evidence="4" id="KW-1185">Reference proteome</keyword>
<dbReference type="InterPro" id="IPR053147">
    <property type="entry name" value="Hsp_HslJ-like"/>
</dbReference>
<protein>
    <submittedName>
        <fullName evidence="3">META domain-containing protein</fullName>
    </submittedName>
</protein>
<dbReference type="InterPro" id="IPR038670">
    <property type="entry name" value="HslJ-like_sf"/>
</dbReference>
<evidence type="ECO:0000256" key="1">
    <source>
        <dbReference type="SAM" id="MobiDB-lite"/>
    </source>
</evidence>
<dbReference type="RefSeq" id="WP_205258482.1">
    <property type="nucleotide sequence ID" value="NZ_BAAAPV010000007.1"/>
</dbReference>
<feature type="compositionally biased region" description="Low complexity" evidence="1">
    <location>
        <begin position="40"/>
        <end position="66"/>
    </location>
</feature>
<dbReference type="Pfam" id="PF03724">
    <property type="entry name" value="META"/>
    <property type="match status" value="1"/>
</dbReference>
<dbReference type="Proteomes" id="UP000663801">
    <property type="component" value="Unassembled WGS sequence"/>
</dbReference>
<dbReference type="InterPro" id="IPR005184">
    <property type="entry name" value="DUF306_Meta_HslJ"/>
</dbReference>
<evidence type="ECO:0000313" key="3">
    <source>
        <dbReference type="EMBL" id="MBM9478452.1"/>
    </source>
</evidence>
<organism evidence="3 4">
    <name type="scientific">Nakamurella flavida</name>
    <dbReference type="NCBI Taxonomy" id="363630"/>
    <lineage>
        <taxon>Bacteria</taxon>
        <taxon>Bacillati</taxon>
        <taxon>Actinomycetota</taxon>
        <taxon>Actinomycetes</taxon>
        <taxon>Nakamurellales</taxon>
        <taxon>Nakamurellaceae</taxon>
        <taxon>Nakamurella</taxon>
    </lineage>
</organism>
<comment type="caution">
    <text evidence="3">The sequence shown here is derived from an EMBL/GenBank/DDBJ whole genome shotgun (WGS) entry which is preliminary data.</text>
</comment>
<gene>
    <name evidence="3" type="ORF">JL107_18535</name>
</gene>
<sequence>MTDHHGVRWTGLAGIGLAGALLLSGCARTSVAEPGAAATSAPVSSAPATSAPASSASVTPSAESGSVDPGAIMLPSGEVPPADPTGTPAVEGVGWRLSGLLVGGDAVGAVPDGTDAWMVLQDGRLLLRTGCNSGGAAYTVDGTALTVEPIATTKMACTDDAIAEVERSMLGVLQGGAVMVRDGDELLLTAVAEQGGLAFTVDPAVLQAVSSGASSASPTTS</sequence>
<proteinExistence type="predicted"/>
<evidence type="ECO:0000259" key="2">
    <source>
        <dbReference type="Pfam" id="PF03724"/>
    </source>
</evidence>
<evidence type="ECO:0000313" key="4">
    <source>
        <dbReference type="Proteomes" id="UP000663801"/>
    </source>
</evidence>
<dbReference type="PANTHER" id="PTHR35535:SF2">
    <property type="entry name" value="DUF306 DOMAIN-CONTAINING PROTEIN"/>
    <property type="match status" value="1"/>
</dbReference>
<name>A0A938YS67_9ACTN</name>
<dbReference type="AlphaFoldDB" id="A0A938YS67"/>
<dbReference type="EMBL" id="JAERWL010000018">
    <property type="protein sequence ID" value="MBM9478452.1"/>
    <property type="molecule type" value="Genomic_DNA"/>
</dbReference>
<reference evidence="3" key="1">
    <citation type="submission" date="2021-01" db="EMBL/GenBank/DDBJ databases">
        <title>KCTC 19127 draft genome.</title>
        <authorList>
            <person name="An D."/>
        </authorList>
    </citation>
    <scope>NUCLEOTIDE SEQUENCE</scope>
    <source>
        <strain evidence="3">KCTC 19127</strain>
    </source>
</reference>
<feature type="domain" description="DUF306" evidence="2">
    <location>
        <begin position="107"/>
        <end position="195"/>
    </location>
</feature>
<accession>A0A938YS67</accession>
<feature type="region of interest" description="Disordered" evidence="1">
    <location>
        <begin position="40"/>
        <end position="90"/>
    </location>
</feature>